<dbReference type="Gene3D" id="1.10.3720.10">
    <property type="entry name" value="MetI-like"/>
    <property type="match status" value="1"/>
</dbReference>
<feature type="domain" description="ABC transmembrane type-1" evidence="10">
    <location>
        <begin position="128"/>
        <end position="315"/>
    </location>
</feature>
<keyword evidence="4" id="KW-1003">Cell membrane</keyword>
<evidence type="ECO:0000256" key="7">
    <source>
        <dbReference type="ARBA" id="ARBA00023136"/>
    </source>
</evidence>
<evidence type="ECO:0000313" key="11">
    <source>
        <dbReference type="EMBL" id="PWS39326.1"/>
    </source>
</evidence>
<accession>A0A317FNX1</accession>
<dbReference type="GO" id="GO:0055085">
    <property type="term" value="P:transmembrane transport"/>
    <property type="evidence" value="ECO:0007669"/>
    <property type="project" value="InterPro"/>
</dbReference>
<protein>
    <recommendedName>
        <fullName evidence="10">ABC transmembrane type-1 domain-containing protein</fullName>
    </recommendedName>
</protein>
<gene>
    <name evidence="11" type="ORF">DFH01_05530</name>
</gene>
<dbReference type="InterPro" id="IPR051789">
    <property type="entry name" value="Bact_Polyamine_Transport"/>
</dbReference>
<evidence type="ECO:0000256" key="1">
    <source>
        <dbReference type="ARBA" id="ARBA00004651"/>
    </source>
</evidence>
<evidence type="ECO:0000256" key="9">
    <source>
        <dbReference type="SAM" id="MobiDB-lite"/>
    </source>
</evidence>
<feature type="transmembrane region" description="Helical" evidence="8">
    <location>
        <begin position="124"/>
        <end position="150"/>
    </location>
</feature>
<keyword evidence="5 8" id="KW-0812">Transmembrane</keyword>
<feature type="transmembrane region" description="Helical" evidence="8">
    <location>
        <begin position="195"/>
        <end position="216"/>
    </location>
</feature>
<dbReference type="AlphaFoldDB" id="A0A317FNX1"/>
<dbReference type="InterPro" id="IPR035906">
    <property type="entry name" value="MetI-like_sf"/>
</dbReference>
<comment type="similarity">
    <text evidence="2">Belongs to the binding-protein-dependent transport system permease family. CysTW subfamily.</text>
</comment>
<dbReference type="InterPro" id="IPR000515">
    <property type="entry name" value="MetI-like"/>
</dbReference>
<evidence type="ECO:0000256" key="6">
    <source>
        <dbReference type="ARBA" id="ARBA00022989"/>
    </source>
</evidence>
<evidence type="ECO:0000256" key="8">
    <source>
        <dbReference type="RuleBase" id="RU363032"/>
    </source>
</evidence>
<dbReference type="PANTHER" id="PTHR43848">
    <property type="entry name" value="PUTRESCINE TRANSPORT SYSTEM PERMEASE PROTEIN POTI"/>
    <property type="match status" value="1"/>
</dbReference>
<keyword evidence="3 8" id="KW-0813">Transport</keyword>
<evidence type="ECO:0000259" key="10">
    <source>
        <dbReference type="PROSITE" id="PS50928"/>
    </source>
</evidence>
<dbReference type="PANTHER" id="PTHR43848:SF2">
    <property type="entry name" value="PUTRESCINE TRANSPORT SYSTEM PERMEASE PROTEIN POTI"/>
    <property type="match status" value="1"/>
</dbReference>
<evidence type="ECO:0000256" key="2">
    <source>
        <dbReference type="ARBA" id="ARBA00007069"/>
    </source>
</evidence>
<evidence type="ECO:0000256" key="4">
    <source>
        <dbReference type="ARBA" id="ARBA00022475"/>
    </source>
</evidence>
<feature type="region of interest" description="Disordered" evidence="9">
    <location>
        <begin position="22"/>
        <end position="52"/>
    </location>
</feature>
<keyword evidence="7 8" id="KW-0472">Membrane</keyword>
<dbReference type="CDD" id="cd06261">
    <property type="entry name" value="TM_PBP2"/>
    <property type="match status" value="1"/>
</dbReference>
<organism evidence="11 12">
    <name type="scientific">Falsiroseomonas bella</name>
    <dbReference type="NCBI Taxonomy" id="2184016"/>
    <lineage>
        <taxon>Bacteria</taxon>
        <taxon>Pseudomonadati</taxon>
        <taxon>Pseudomonadota</taxon>
        <taxon>Alphaproteobacteria</taxon>
        <taxon>Acetobacterales</taxon>
        <taxon>Roseomonadaceae</taxon>
        <taxon>Falsiroseomonas</taxon>
    </lineage>
</organism>
<comment type="caution">
    <text evidence="11">The sequence shown here is derived from an EMBL/GenBank/DDBJ whole genome shotgun (WGS) entry which is preliminary data.</text>
</comment>
<dbReference type="EMBL" id="QGNA01000001">
    <property type="protein sequence ID" value="PWS39326.1"/>
    <property type="molecule type" value="Genomic_DNA"/>
</dbReference>
<dbReference type="GO" id="GO:0005886">
    <property type="term" value="C:plasma membrane"/>
    <property type="evidence" value="ECO:0007669"/>
    <property type="project" value="UniProtKB-SubCell"/>
</dbReference>
<feature type="transmembrane region" description="Helical" evidence="8">
    <location>
        <begin position="162"/>
        <end position="189"/>
    </location>
</feature>
<evidence type="ECO:0000313" key="12">
    <source>
        <dbReference type="Proteomes" id="UP000245765"/>
    </source>
</evidence>
<sequence>MGHHAGQHDRLAVPVEQQLGDGRGAVRHAGRDRRRAAIGDGPLDRDRRGLHRRQEVSAAAPRARDPYRWWRTGLFLYTGLFLTFLYLPLIVILLLSFNDSTSTGFPLQGATTKWYAQVLDSADLIAAFANSLAVGATAAVISTSLALLLALGFRHGVRGQSLVLNLILLPVLLPGIVGGIVLLIFFGYMEIRSDLWTTVLVAHVNYVLPFAFLTLYPRVHGFDRTLEEAAMDLGATPLKVFRHVVWPMLMPAVVATALFAFTLSFDEFIRTVFVSGHDRTIPVLFWLLVVDEIAPHLPAMAVVIILVSTALSLAAFAIGRRADRST</sequence>
<evidence type="ECO:0000256" key="5">
    <source>
        <dbReference type="ARBA" id="ARBA00022692"/>
    </source>
</evidence>
<comment type="subcellular location">
    <subcellularLocation>
        <location evidence="1 8">Cell membrane</location>
        <topology evidence="1 8">Multi-pass membrane protein</topology>
    </subcellularLocation>
</comment>
<dbReference type="SUPFAM" id="SSF161098">
    <property type="entry name" value="MetI-like"/>
    <property type="match status" value="1"/>
</dbReference>
<feature type="compositionally biased region" description="Basic and acidic residues" evidence="9">
    <location>
        <begin position="42"/>
        <end position="52"/>
    </location>
</feature>
<feature type="transmembrane region" description="Helical" evidence="8">
    <location>
        <begin position="74"/>
        <end position="97"/>
    </location>
</feature>
<dbReference type="Pfam" id="PF00528">
    <property type="entry name" value="BPD_transp_1"/>
    <property type="match status" value="1"/>
</dbReference>
<proteinExistence type="inferred from homology"/>
<feature type="transmembrane region" description="Helical" evidence="8">
    <location>
        <begin position="244"/>
        <end position="265"/>
    </location>
</feature>
<feature type="compositionally biased region" description="Basic residues" evidence="9">
    <location>
        <begin position="25"/>
        <end position="36"/>
    </location>
</feature>
<dbReference type="PROSITE" id="PS50928">
    <property type="entry name" value="ABC_TM1"/>
    <property type="match status" value="1"/>
</dbReference>
<keyword evidence="6 8" id="KW-1133">Transmembrane helix</keyword>
<keyword evidence="12" id="KW-1185">Reference proteome</keyword>
<evidence type="ECO:0000256" key="3">
    <source>
        <dbReference type="ARBA" id="ARBA00022448"/>
    </source>
</evidence>
<reference evidence="12" key="1">
    <citation type="submission" date="2018-05" db="EMBL/GenBank/DDBJ databases">
        <authorList>
            <person name="Du Z."/>
            <person name="Wang X."/>
        </authorList>
    </citation>
    <scope>NUCLEOTIDE SEQUENCE [LARGE SCALE GENOMIC DNA]</scope>
    <source>
        <strain evidence="12">CQN31</strain>
    </source>
</reference>
<feature type="transmembrane region" description="Helical" evidence="8">
    <location>
        <begin position="297"/>
        <end position="318"/>
    </location>
</feature>
<name>A0A317FNX1_9PROT</name>
<dbReference type="Proteomes" id="UP000245765">
    <property type="component" value="Unassembled WGS sequence"/>
</dbReference>